<evidence type="ECO:0000256" key="2">
    <source>
        <dbReference type="ARBA" id="ARBA00010992"/>
    </source>
</evidence>
<evidence type="ECO:0000256" key="4">
    <source>
        <dbReference type="ARBA" id="ARBA00022692"/>
    </source>
</evidence>
<keyword evidence="3 8" id="KW-0813">Transport</keyword>
<dbReference type="NCBIfam" id="TIGR00879">
    <property type="entry name" value="SP"/>
    <property type="match status" value="1"/>
</dbReference>
<feature type="domain" description="Major facilitator superfamily (MFS) profile" evidence="11">
    <location>
        <begin position="18"/>
        <end position="468"/>
    </location>
</feature>
<evidence type="ECO:0000256" key="8">
    <source>
        <dbReference type="RuleBase" id="RU003346"/>
    </source>
</evidence>
<evidence type="ECO:0000256" key="10">
    <source>
        <dbReference type="SAM" id="Phobius"/>
    </source>
</evidence>
<dbReference type="PANTHER" id="PTHR48022">
    <property type="entry name" value="PLASTIDIC GLUCOSE TRANSPORTER 4"/>
    <property type="match status" value="1"/>
</dbReference>
<evidence type="ECO:0000256" key="3">
    <source>
        <dbReference type="ARBA" id="ARBA00022448"/>
    </source>
</evidence>
<dbReference type="PROSITE" id="PS50850">
    <property type="entry name" value="MFS"/>
    <property type="match status" value="1"/>
</dbReference>
<evidence type="ECO:0000313" key="13">
    <source>
        <dbReference type="Proteomes" id="UP000054272"/>
    </source>
</evidence>
<comment type="catalytic activity">
    <reaction evidence="7">
        <text>myo-inositol(out) + H(+)(out) = myo-inositol(in) + H(+)(in)</text>
        <dbReference type="Rhea" id="RHEA:60364"/>
        <dbReference type="ChEBI" id="CHEBI:15378"/>
        <dbReference type="ChEBI" id="CHEBI:17268"/>
    </reaction>
</comment>
<dbReference type="InterPro" id="IPR005828">
    <property type="entry name" value="MFS_sugar_transport-like"/>
</dbReference>
<organism evidence="12 13">
    <name type="scientific">Cryptococcus gattii EJB2</name>
    <dbReference type="NCBI Taxonomy" id="1296103"/>
    <lineage>
        <taxon>Eukaryota</taxon>
        <taxon>Fungi</taxon>
        <taxon>Dikarya</taxon>
        <taxon>Basidiomycota</taxon>
        <taxon>Agaricomycotina</taxon>
        <taxon>Tremellomycetes</taxon>
        <taxon>Tremellales</taxon>
        <taxon>Cryptococcaceae</taxon>
        <taxon>Cryptococcus</taxon>
        <taxon>Cryptococcus gattii species complex</taxon>
    </lineage>
</organism>
<feature type="compositionally biased region" description="Basic and acidic residues" evidence="9">
    <location>
        <begin position="511"/>
        <end position="523"/>
    </location>
</feature>
<feature type="transmembrane region" description="Helical" evidence="10">
    <location>
        <begin position="12"/>
        <end position="31"/>
    </location>
</feature>
<dbReference type="PRINTS" id="PR00171">
    <property type="entry name" value="SUGRTRNSPORT"/>
</dbReference>
<dbReference type="InterPro" id="IPR050360">
    <property type="entry name" value="MFS_Sugar_Transporters"/>
</dbReference>
<feature type="transmembrane region" description="Helical" evidence="10">
    <location>
        <begin position="302"/>
        <end position="325"/>
    </location>
</feature>
<evidence type="ECO:0000256" key="9">
    <source>
        <dbReference type="SAM" id="MobiDB-lite"/>
    </source>
</evidence>
<evidence type="ECO:0000256" key="1">
    <source>
        <dbReference type="ARBA" id="ARBA00004141"/>
    </source>
</evidence>
<evidence type="ECO:0000259" key="11">
    <source>
        <dbReference type="PROSITE" id="PS50850"/>
    </source>
</evidence>
<evidence type="ECO:0000256" key="7">
    <source>
        <dbReference type="ARBA" id="ARBA00049119"/>
    </source>
</evidence>
<dbReference type="Proteomes" id="UP000054272">
    <property type="component" value="Unassembled WGS sequence"/>
</dbReference>
<feature type="transmembrane region" description="Helical" evidence="10">
    <location>
        <begin position="445"/>
        <end position="464"/>
    </location>
</feature>
<evidence type="ECO:0000256" key="5">
    <source>
        <dbReference type="ARBA" id="ARBA00022989"/>
    </source>
</evidence>
<feature type="transmembrane region" description="Helical" evidence="10">
    <location>
        <begin position="174"/>
        <end position="197"/>
    </location>
</feature>
<dbReference type="InterPro" id="IPR036259">
    <property type="entry name" value="MFS_trans_sf"/>
</dbReference>
<dbReference type="Pfam" id="PF00083">
    <property type="entry name" value="Sugar_tr"/>
    <property type="match status" value="1"/>
</dbReference>
<keyword evidence="5 10" id="KW-1133">Transmembrane helix</keyword>
<keyword evidence="6 10" id="KW-0472">Membrane</keyword>
<feature type="region of interest" description="Disordered" evidence="9">
    <location>
        <begin position="502"/>
        <end position="523"/>
    </location>
</feature>
<dbReference type="PANTHER" id="PTHR48022:SF72">
    <property type="entry name" value="MAJOR FACILITATOR SUPERFAMILY (MFS) PROFILE DOMAIN-CONTAINING PROTEIN-RELATED"/>
    <property type="match status" value="1"/>
</dbReference>
<dbReference type="Gene3D" id="1.20.1250.20">
    <property type="entry name" value="MFS general substrate transporter like domains"/>
    <property type="match status" value="1"/>
</dbReference>
<name>A0ABR5BSW9_9TREE</name>
<evidence type="ECO:0000313" key="12">
    <source>
        <dbReference type="EMBL" id="KIR78730.1"/>
    </source>
</evidence>
<keyword evidence="13" id="KW-1185">Reference proteome</keyword>
<feature type="transmembrane region" description="Helical" evidence="10">
    <location>
        <begin position="337"/>
        <end position="356"/>
    </location>
</feature>
<reference evidence="12 13" key="1">
    <citation type="submission" date="2015-01" db="EMBL/GenBank/DDBJ databases">
        <title>The Genome Sequence of Cryptococcus gattii EJB2.</title>
        <authorList>
            <consortium name="The Broad Institute Genomics Platform"/>
            <person name="Cuomo C."/>
            <person name="Litvintseva A."/>
            <person name="Chen Y."/>
            <person name="Heitman J."/>
            <person name="Sun S."/>
            <person name="Springer D."/>
            <person name="Dromer F."/>
            <person name="Young S."/>
            <person name="Zeng Q."/>
            <person name="Gargeya S."/>
            <person name="Abouelleil A."/>
            <person name="Alvarado L."/>
            <person name="Chapman S.B."/>
            <person name="Gainer-Dewar J."/>
            <person name="Goldberg J."/>
            <person name="Griggs A."/>
            <person name="Gujja S."/>
            <person name="Hansen M."/>
            <person name="Howarth C."/>
            <person name="Imamovic A."/>
            <person name="Larimer J."/>
            <person name="Murphy C."/>
            <person name="Naylor J."/>
            <person name="Pearson M."/>
            <person name="Priest M."/>
            <person name="Roberts A."/>
            <person name="Saif S."/>
            <person name="Shea T."/>
            <person name="Sykes S."/>
            <person name="Wortman J."/>
            <person name="Nusbaum C."/>
            <person name="Birren B."/>
        </authorList>
    </citation>
    <scope>NUCLEOTIDE SEQUENCE [LARGE SCALE GENOMIC DNA]</scope>
    <source>
        <strain evidence="12 13">EJB2</strain>
    </source>
</reference>
<dbReference type="EMBL" id="KN848708">
    <property type="protein sequence ID" value="KIR78730.1"/>
    <property type="molecule type" value="Genomic_DNA"/>
</dbReference>
<evidence type="ECO:0000256" key="6">
    <source>
        <dbReference type="ARBA" id="ARBA00023136"/>
    </source>
</evidence>
<feature type="transmembrane region" description="Helical" evidence="10">
    <location>
        <begin position="59"/>
        <end position="77"/>
    </location>
</feature>
<accession>A0ABR5BSW9</accession>
<dbReference type="SUPFAM" id="SSF103473">
    <property type="entry name" value="MFS general substrate transporter"/>
    <property type="match status" value="1"/>
</dbReference>
<feature type="transmembrane region" description="Helical" evidence="10">
    <location>
        <begin position="368"/>
        <end position="393"/>
    </location>
</feature>
<dbReference type="PROSITE" id="PS00217">
    <property type="entry name" value="SUGAR_TRANSPORT_2"/>
    <property type="match status" value="1"/>
</dbReference>
<sequence>MKSQFNIFGRGFPLRLAITISCQLAFVLFGYDQGVFSGIVGNERFLDTFGHPDAGLEGIIVSIYNLGCFSGCILAFFICEKLGRRRSMWLAMSFIVVGAILQTTAFSAPHMMVARYITGIGTGIETSTVPTYQSELCEAEKRGRLVSSEPLFVGVGIEIAYWFDYGMNFKGGAIAWRLPIAFQIVFALVVVLLVFGLPESPRYLYAHGRSEEALQVLCDVYDRAPDDPKVLQEQGEILQALQLEQEHGEYKWSQLFKKDEVQTGRRVLLAYGAMFMQQVSGINLVVYYVTTVLQVNVGLDRNLSLILGGAINAMFLIGSFLPALYLDQMGRRRPMMWGSFGCALSMLMIAILLSFADKGASLAHATSSASVAFFFLYMLIFGATGNCVPWAYVPEILPLHVRAKGTAIGISANWLGKRQVFHRPLTNFFVVMITPTIINNLKWKAYLIFMATNLIFVPTVYFFYPETSNLSLEEIDYLFLEKNAVKASLDPSARESAKAAAMDASVPQMNDDEKALNEHAENL</sequence>
<comment type="subcellular location">
    <subcellularLocation>
        <location evidence="1">Membrane</location>
        <topology evidence="1">Multi-pass membrane protein</topology>
    </subcellularLocation>
</comment>
<dbReference type="InterPro" id="IPR005829">
    <property type="entry name" value="Sugar_transporter_CS"/>
</dbReference>
<feature type="transmembrane region" description="Helical" evidence="10">
    <location>
        <begin position="89"/>
        <end position="108"/>
    </location>
</feature>
<keyword evidence="4 10" id="KW-0812">Transmembrane</keyword>
<feature type="transmembrane region" description="Helical" evidence="10">
    <location>
        <begin position="267"/>
        <end position="290"/>
    </location>
</feature>
<dbReference type="InterPro" id="IPR003663">
    <property type="entry name" value="Sugar/inositol_transpt"/>
</dbReference>
<gene>
    <name evidence="12" type="ORF">I306_04246</name>
</gene>
<protein>
    <recommendedName>
        <fullName evidence="11">Major facilitator superfamily (MFS) profile domain-containing protein</fullName>
    </recommendedName>
</protein>
<comment type="similarity">
    <text evidence="2 8">Belongs to the major facilitator superfamily. Sugar transporter (TC 2.A.1.1) family.</text>
</comment>
<proteinExistence type="inferred from homology"/>
<dbReference type="InterPro" id="IPR020846">
    <property type="entry name" value="MFS_dom"/>
</dbReference>